<organism evidence="3 4">
    <name type="scientific">Didymosphaeria variabile</name>
    <dbReference type="NCBI Taxonomy" id="1932322"/>
    <lineage>
        <taxon>Eukaryota</taxon>
        <taxon>Fungi</taxon>
        <taxon>Dikarya</taxon>
        <taxon>Ascomycota</taxon>
        <taxon>Pezizomycotina</taxon>
        <taxon>Dothideomycetes</taxon>
        <taxon>Pleosporomycetidae</taxon>
        <taxon>Pleosporales</taxon>
        <taxon>Massarineae</taxon>
        <taxon>Didymosphaeriaceae</taxon>
        <taxon>Didymosphaeria</taxon>
    </lineage>
</organism>
<dbReference type="CDD" id="cd18186">
    <property type="entry name" value="BTB_POZ_ZBTB_KLHL-like"/>
    <property type="match status" value="1"/>
</dbReference>
<accession>A0A9W8XJF9</accession>
<dbReference type="PANTHER" id="PTHR47843:SF5">
    <property type="entry name" value="BTB_POZ DOMAIN PROTEIN"/>
    <property type="match status" value="1"/>
</dbReference>
<feature type="domain" description="BTB" evidence="2">
    <location>
        <begin position="24"/>
        <end position="92"/>
    </location>
</feature>
<dbReference type="Gene3D" id="3.30.710.10">
    <property type="entry name" value="Potassium Channel Kv1.1, Chain A"/>
    <property type="match status" value="1"/>
</dbReference>
<evidence type="ECO:0000313" key="4">
    <source>
        <dbReference type="Proteomes" id="UP001140513"/>
    </source>
</evidence>
<dbReference type="Pfam" id="PF00651">
    <property type="entry name" value="BTB"/>
    <property type="match status" value="1"/>
</dbReference>
<dbReference type="InterPro" id="IPR011333">
    <property type="entry name" value="SKP1/BTB/POZ_sf"/>
</dbReference>
<dbReference type="PROSITE" id="PS50097">
    <property type="entry name" value="BTB"/>
    <property type="match status" value="1"/>
</dbReference>
<dbReference type="GeneID" id="80910883"/>
<dbReference type="InterPro" id="IPR000210">
    <property type="entry name" value="BTB/POZ_dom"/>
</dbReference>
<evidence type="ECO:0000256" key="1">
    <source>
        <dbReference type="SAM" id="MobiDB-lite"/>
    </source>
</evidence>
<evidence type="ECO:0000313" key="3">
    <source>
        <dbReference type="EMBL" id="KAJ4352007.1"/>
    </source>
</evidence>
<reference evidence="3" key="1">
    <citation type="submission" date="2022-10" db="EMBL/GenBank/DDBJ databases">
        <title>Tapping the CABI collections for fungal endophytes: first genome assemblies for Collariella, Neodidymelliopsis, Ascochyta clinopodiicola, Didymella pomorum, Didymosphaeria variabile, Neocosmospora piperis and Neocucurbitaria cava.</title>
        <authorList>
            <person name="Hill R."/>
        </authorList>
    </citation>
    <scope>NUCLEOTIDE SEQUENCE</scope>
    <source>
        <strain evidence="3">IMI 356815</strain>
    </source>
</reference>
<sequence>MARKRGYDEFMQSMKSLLETGKHSDFKITCGNKTWDVHKAIVCSQSDFFDAATRFGGKKEATEGVLNLPNDDPDIVGCMIQFMYELDYQLPSDKDPGPWWIRMDWRKVGDSPCPDMLAGILKKAWDMSCWKVSAKHMTALAEKHPSLKDKFKFKVIKLEFSLDSIAVMRSIFELYAQWKKDTPDSYAPPINHRDAIIHANVYAIADKYGLLGLKQMVAFKFEESLKLLPPGEEFFEAVTVAFTTTPDTDTTLRNIIAKHVYEEKTISGLYEELDVGMKTTPGLLSNSVQHTGNTIFEPGKEGSHYQGSGSGSGDKEEGNAQTKETSGEAKKDEIAKESS</sequence>
<dbReference type="SUPFAM" id="SSF54695">
    <property type="entry name" value="POZ domain"/>
    <property type="match status" value="1"/>
</dbReference>
<dbReference type="AlphaFoldDB" id="A0A9W8XJF9"/>
<protein>
    <recommendedName>
        <fullName evidence="2">BTB domain-containing protein</fullName>
    </recommendedName>
</protein>
<gene>
    <name evidence="3" type="ORF">N0V89_007353</name>
</gene>
<evidence type="ECO:0000259" key="2">
    <source>
        <dbReference type="PROSITE" id="PS50097"/>
    </source>
</evidence>
<dbReference type="OrthoDB" id="6359816at2759"/>
<keyword evidence="4" id="KW-1185">Reference proteome</keyword>
<name>A0A9W8XJF9_9PLEO</name>
<dbReference type="RefSeq" id="XP_056070363.1">
    <property type="nucleotide sequence ID" value="XM_056216116.1"/>
</dbReference>
<dbReference type="Proteomes" id="UP001140513">
    <property type="component" value="Unassembled WGS sequence"/>
</dbReference>
<dbReference type="EMBL" id="JAPEUX010000005">
    <property type="protein sequence ID" value="KAJ4352007.1"/>
    <property type="molecule type" value="Genomic_DNA"/>
</dbReference>
<feature type="region of interest" description="Disordered" evidence="1">
    <location>
        <begin position="284"/>
        <end position="339"/>
    </location>
</feature>
<feature type="compositionally biased region" description="Basic and acidic residues" evidence="1">
    <location>
        <begin position="325"/>
        <end position="339"/>
    </location>
</feature>
<comment type="caution">
    <text evidence="3">The sequence shown here is derived from an EMBL/GenBank/DDBJ whole genome shotgun (WGS) entry which is preliminary data.</text>
</comment>
<dbReference type="PANTHER" id="PTHR47843">
    <property type="entry name" value="BTB DOMAIN-CONTAINING PROTEIN-RELATED"/>
    <property type="match status" value="1"/>
</dbReference>
<feature type="compositionally biased region" description="Polar residues" evidence="1">
    <location>
        <begin position="284"/>
        <end position="294"/>
    </location>
</feature>
<proteinExistence type="predicted"/>